<dbReference type="CDD" id="cd00570">
    <property type="entry name" value="GST_N_family"/>
    <property type="match status" value="1"/>
</dbReference>
<evidence type="ECO:0000259" key="1">
    <source>
        <dbReference type="PROSITE" id="PS50404"/>
    </source>
</evidence>
<comment type="caution">
    <text evidence="3">The sequence shown here is derived from an EMBL/GenBank/DDBJ whole genome shotgun (WGS) entry which is preliminary data.</text>
</comment>
<dbReference type="SFLD" id="SFLDG00358">
    <property type="entry name" value="Main_(cytGST)"/>
    <property type="match status" value="1"/>
</dbReference>
<dbReference type="EMBL" id="JBGCUO010000001">
    <property type="protein sequence ID" value="MEY1662371.1"/>
    <property type="molecule type" value="Genomic_DNA"/>
</dbReference>
<dbReference type="RefSeq" id="WP_369455607.1">
    <property type="nucleotide sequence ID" value="NZ_JBGCUO010000001.1"/>
</dbReference>
<dbReference type="InterPro" id="IPR010987">
    <property type="entry name" value="Glutathione-S-Trfase_C-like"/>
</dbReference>
<dbReference type="PANTHER" id="PTHR42673">
    <property type="entry name" value="MALEYLACETOACETATE ISOMERASE"/>
    <property type="match status" value="1"/>
</dbReference>
<dbReference type="InterPro" id="IPR036249">
    <property type="entry name" value="Thioredoxin-like_sf"/>
</dbReference>
<dbReference type="Proteomes" id="UP001562065">
    <property type="component" value="Unassembled WGS sequence"/>
</dbReference>
<evidence type="ECO:0000259" key="2">
    <source>
        <dbReference type="PROSITE" id="PS50405"/>
    </source>
</evidence>
<dbReference type="Pfam" id="PF14497">
    <property type="entry name" value="GST_C_3"/>
    <property type="match status" value="1"/>
</dbReference>
<gene>
    <name evidence="3" type="ORF">AB5I84_09460</name>
</gene>
<dbReference type="InterPro" id="IPR036282">
    <property type="entry name" value="Glutathione-S-Trfase_C_sf"/>
</dbReference>
<dbReference type="Pfam" id="PF13417">
    <property type="entry name" value="GST_N_3"/>
    <property type="match status" value="1"/>
</dbReference>
<feature type="domain" description="GST N-terminal" evidence="1">
    <location>
        <begin position="1"/>
        <end position="79"/>
    </location>
</feature>
<dbReference type="Gene3D" id="3.40.30.10">
    <property type="entry name" value="Glutaredoxin"/>
    <property type="match status" value="1"/>
</dbReference>
<dbReference type="InterPro" id="IPR040079">
    <property type="entry name" value="Glutathione_S-Trfase"/>
</dbReference>
<dbReference type="Gene3D" id="1.20.1050.10">
    <property type="match status" value="1"/>
</dbReference>
<sequence length="221" mass="24639">MALTLYGALISPFVRKVRLALTEKGLAHEVVHIDPFNPPADYPQLNPLKRIPALVDGDLTLADSAVICDYLEQRYPQPALYPVDPAERARALWYEKLADYEVAPWSTFTVFRQRVLLPLKGQSPDEDAIQKALNERLPPLFDLFEARLAQQSWLAGNALSVADLAITCQLVNFGYGQEQVDAARWPALAAHGERVRARASFVTVFSEEQALVAKLMAARAR</sequence>
<keyword evidence="4" id="KW-1185">Reference proteome</keyword>
<dbReference type="SFLD" id="SFLDS00019">
    <property type="entry name" value="Glutathione_Transferase_(cytos"/>
    <property type="match status" value="1"/>
</dbReference>
<dbReference type="InterPro" id="IPR004045">
    <property type="entry name" value="Glutathione_S-Trfase_N"/>
</dbReference>
<protein>
    <submittedName>
        <fullName evidence="3">Glutathione S-transferase family protein</fullName>
    </submittedName>
</protein>
<evidence type="ECO:0000313" key="3">
    <source>
        <dbReference type="EMBL" id="MEY1662371.1"/>
    </source>
</evidence>
<reference evidence="3 4" key="1">
    <citation type="submission" date="2024-07" db="EMBL/GenBank/DDBJ databases">
        <authorList>
            <person name="Ren Q."/>
        </authorList>
    </citation>
    <scope>NUCLEOTIDE SEQUENCE [LARGE SCALE GENOMIC DNA]</scope>
    <source>
        <strain evidence="3 4">REN37</strain>
    </source>
</reference>
<evidence type="ECO:0000313" key="4">
    <source>
        <dbReference type="Proteomes" id="UP001562065"/>
    </source>
</evidence>
<accession>A0ABV4AKS1</accession>
<dbReference type="PROSITE" id="PS50404">
    <property type="entry name" value="GST_NTER"/>
    <property type="match status" value="1"/>
</dbReference>
<feature type="domain" description="GST C-terminal" evidence="2">
    <location>
        <begin position="84"/>
        <end position="221"/>
    </location>
</feature>
<proteinExistence type="predicted"/>
<dbReference type="SUPFAM" id="SSF47616">
    <property type="entry name" value="GST C-terminal domain-like"/>
    <property type="match status" value="1"/>
</dbReference>
<organism evidence="3 4">
    <name type="scientific">Isoalcanivorax beigongshangi</name>
    <dbReference type="NCBI Taxonomy" id="3238810"/>
    <lineage>
        <taxon>Bacteria</taxon>
        <taxon>Pseudomonadati</taxon>
        <taxon>Pseudomonadota</taxon>
        <taxon>Gammaproteobacteria</taxon>
        <taxon>Oceanospirillales</taxon>
        <taxon>Alcanivoracaceae</taxon>
        <taxon>Isoalcanivorax</taxon>
    </lineage>
</organism>
<dbReference type="InterPro" id="IPR004046">
    <property type="entry name" value="GST_C"/>
</dbReference>
<dbReference type="SUPFAM" id="SSF52833">
    <property type="entry name" value="Thioredoxin-like"/>
    <property type="match status" value="1"/>
</dbReference>
<dbReference type="PROSITE" id="PS50405">
    <property type="entry name" value="GST_CTER"/>
    <property type="match status" value="1"/>
</dbReference>
<name>A0ABV4AKS1_9GAMM</name>
<dbReference type="PANTHER" id="PTHR42673:SF21">
    <property type="entry name" value="GLUTATHIONE S-TRANSFERASE YFCF"/>
    <property type="match status" value="1"/>
</dbReference>